<dbReference type="KEGG" id="ehx:EMIHUDRAFT_459595"/>
<reference evidence="8" key="1">
    <citation type="journal article" date="2013" name="Nature">
        <title>Pan genome of the phytoplankton Emiliania underpins its global distribution.</title>
        <authorList>
            <person name="Read B.A."/>
            <person name="Kegel J."/>
            <person name="Klute M.J."/>
            <person name="Kuo A."/>
            <person name="Lefebvre S.C."/>
            <person name="Maumus F."/>
            <person name="Mayer C."/>
            <person name="Miller J."/>
            <person name="Monier A."/>
            <person name="Salamov A."/>
            <person name="Young J."/>
            <person name="Aguilar M."/>
            <person name="Claverie J.M."/>
            <person name="Frickenhaus S."/>
            <person name="Gonzalez K."/>
            <person name="Herman E.K."/>
            <person name="Lin Y.C."/>
            <person name="Napier J."/>
            <person name="Ogata H."/>
            <person name="Sarno A.F."/>
            <person name="Shmutz J."/>
            <person name="Schroeder D."/>
            <person name="de Vargas C."/>
            <person name="Verret F."/>
            <person name="von Dassow P."/>
            <person name="Valentin K."/>
            <person name="Van de Peer Y."/>
            <person name="Wheeler G."/>
            <person name="Dacks J.B."/>
            <person name="Delwiche C.F."/>
            <person name="Dyhrman S.T."/>
            <person name="Glockner G."/>
            <person name="John U."/>
            <person name="Richards T."/>
            <person name="Worden A.Z."/>
            <person name="Zhang X."/>
            <person name="Grigoriev I.V."/>
            <person name="Allen A.E."/>
            <person name="Bidle K."/>
            <person name="Borodovsky M."/>
            <person name="Bowler C."/>
            <person name="Brownlee C."/>
            <person name="Cock J.M."/>
            <person name="Elias M."/>
            <person name="Gladyshev V.N."/>
            <person name="Groth M."/>
            <person name="Guda C."/>
            <person name="Hadaegh A."/>
            <person name="Iglesias-Rodriguez M.D."/>
            <person name="Jenkins J."/>
            <person name="Jones B.M."/>
            <person name="Lawson T."/>
            <person name="Leese F."/>
            <person name="Lindquist E."/>
            <person name="Lobanov A."/>
            <person name="Lomsadze A."/>
            <person name="Malik S.B."/>
            <person name="Marsh M.E."/>
            <person name="Mackinder L."/>
            <person name="Mock T."/>
            <person name="Mueller-Roeber B."/>
            <person name="Pagarete A."/>
            <person name="Parker M."/>
            <person name="Probert I."/>
            <person name="Quesneville H."/>
            <person name="Raines C."/>
            <person name="Rensing S.A."/>
            <person name="Riano-Pachon D.M."/>
            <person name="Richier S."/>
            <person name="Rokitta S."/>
            <person name="Shiraiwa Y."/>
            <person name="Soanes D.M."/>
            <person name="van der Giezen M."/>
            <person name="Wahlund T.M."/>
            <person name="Williams B."/>
            <person name="Wilson W."/>
            <person name="Wolfe G."/>
            <person name="Wurch L.L."/>
        </authorList>
    </citation>
    <scope>NUCLEOTIDE SEQUENCE</scope>
</reference>
<dbReference type="PaxDb" id="2903-EOD13224"/>
<protein>
    <submittedName>
        <fullName evidence="7">Uncharacterized protein</fullName>
    </submittedName>
</protein>
<evidence type="ECO:0000256" key="2">
    <source>
        <dbReference type="ARBA" id="ARBA00006824"/>
    </source>
</evidence>
<evidence type="ECO:0000256" key="5">
    <source>
        <dbReference type="ARBA" id="ARBA00023136"/>
    </source>
</evidence>
<dbReference type="AlphaFoldDB" id="A0A0D3IPN9"/>
<evidence type="ECO:0000256" key="4">
    <source>
        <dbReference type="ARBA" id="ARBA00022989"/>
    </source>
</evidence>
<name>A0A0D3IPN9_EMIH1</name>
<organism evidence="7 8">
    <name type="scientific">Emiliania huxleyi (strain CCMP1516)</name>
    <dbReference type="NCBI Taxonomy" id="280463"/>
    <lineage>
        <taxon>Eukaryota</taxon>
        <taxon>Haptista</taxon>
        <taxon>Haptophyta</taxon>
        <taxon>Prymnesiophyceae</taxon>
        <taxon>Isochrysidales</taxon>
        <taxon>Noelaerhabdaceae</taxon>
        <taxon>Emiliania</taxon>
    </lineage>
</organism>
<proteinExistence type="inferred from homology"/>
<dbReference type="GO" id="GO:0005737">
    <property type="term" value="C:cytoplasm"/>
    <property type="evidence" value="ECO:0007669"/>
    <property type="project" value="TreeGrafter"/>
</dbReference>
<dbReference type="RefSeq" id="XP_005765653.1">
    <property type="nucleotide sequence ID" value="XM_005765596.1"/>
</dbReference>
<dbReference type="InterPro" id="IPR007248">
    <property type="entry name" value="Mpv17_PMP22"/>
</dbReference>
<evidence type="ECO:0000256" key="3">
    <source>
        <dbReference type="ARBA" id="ARBA00022692"/>
    </source>
</evidence>
<evidence type="ECO:0000313" key="8">
    <source>
        <dbReference type="Proteomes" id="UP000013827"/>
    </source>
</evidence>
<evidence type="ECO:0000313" key="7">
    <source>
        <dbReference type="EnsemblProtists" id="EOD13224"/>
    </source>
</evidence>
<accession>A0A0D3IPN9</accession>
<dbReference type="OMA" id="LEWCESN"/>
<dbReference type="GO" id="GO:0016020">
    <property type="term" value="C:membrane"/>
    <property type="evidence" value="ECO:0007669"/>
    <property type="project" value="UniProtKB-SubCell"/>
</dbReference>
<keyword evidence="5" id="KW-0472">Membrane</keyword>
<keyword evidence="3" id="KW-0812">Transmembrane</keyword>
<comment type="subcellular location">
    <subcellularLocation>
        <location evidence="1">Membrane</location>
        <topology evidence="1">Multi-pass membrane protein</topology>
    </subcellularLocation>
</comment>
<dbReference type="EnsemblProtists" id="EOD13224">
    <property type="protein sequence ID" value="EOD13224"/>
    <property type="gene ID" value="EMIHUDRAFT_459595"/>
</dbReference>
<reference evidence="7" key="2">
    <citation type="submission" date="2024-10" db="UniProtKB">
        <authorList>
            <consortium name="EnsemblProtists"/>
        </authorList>
    </citation>
    <scope>IDENTIFICATION</scope>
</reference>
<dbReference type="HOGENOM" id="CLU_090835_0_0_1"/>
<keyword evidence="4" id="KW-1133">Transmembrane helix</keyword>
<dbReference type="PANTHER" id="PTHR11266">
    <property type="entry name" value="PEROXISOMAL MEMBRANE PROTEIN 2, PXMP2 MPV17"/>
    <property type="match status" value="1"/>
</dbReference>
<sequence length="268" mass="30260">MFTTVRLKTLASRCPARAVIAQRGKSTLLEWCESNPIKFGVGVATVKTQAADLLTQKSLEGKSWAEIDWRRNGLFTVFGFAYQGCFQYYLYVTLFSRWFAGAARFVNQPLSVKLTDYAGQRDVLKQIAFDVLIHPIWFFPMYYTLKEALCGHPSLFDGESPAAIGKVALSKYAANNFDTRSEDGLLTDWIAFWKIWVLGDVVVYGLCPMWARLPANHVFSFVYICVLSFMRGSSAEKDLPCVIVEHESDGPSEQNQIRKDTALHTTHV</sequence>
<dbReference type="Proteomes" id="UP000013827">
    <property type="component" value="Unassembled WGS sequence"/>
</dbReference>
<keyword evidence="8" id="KW-1185">Reference proteome</keyword>
<evidence type="ECO:0000256" key="6">
    <source>
        <dbReference type="RuleBase" id="RU363053"/>
    </source>
</evidence>
<dbReference type="GeneID" id="17259374"/>
<evidence type="ECO:0000256" key="1">
    <source>
        <dbReference type="ARBA" id="ARBA00004141"/>
    </source>
</evidence>
<dbReference type="PANTHER" id="PTHR11266:SF21">
    <property type="entry name" value="ACT DOMAIN-CONTAINING PROTEIN"/>
    <property type="match status" value="1"/>
</dbReference>
<comment type="similarity">
    <text evidence="2 6">Belongs to the peroxisomal membrane protein PXMP2/4 family.</text>
</comment>